<dbReference type="CDD" id="cd03786">
    <property type="entry name" value="GTB_UDP-GlcNAc_2-Epimerase"/>
    <property type="match status" value="1"/>
</dbReference>
<name>A0ABQ1Y108_9PROT</name>
<dbReference type="NCBIfam" id="TIGR00236">
    <property type="entry name" value="wecB"/>
    <property type="match status" value="1"/>
</dbReference>
<dbReference type="InterPro" id="IPR029767">
    <property type="entry name" value="WecB-like"/>
</dbReference>
<evidence type="ECO:0000313" key="4">
    <source>
        <dbReference type="Proteomes" id="UP000648722"/>
    </source>
</evidence>
<gene>
    <name evidence="3" type="primary">wbpI</name>
    <name evidence="3" type="ORF">GCM10007420_26970</name>
</gene>
<sequence>MLQSAADRSVTLSKIITVVGARPQFIKAAAFSRALSRDHAASAQISELLVHTGQHFDANMSDVFFEELGIPQPAVSLGIGGGSHGQASGRMLEGLERVMQEAEPDMVLVYGDTNSTLAGALAAAKLHIPVVHVEAGLRSYNRRMPEEINRVVTDHVSTLLLCPSKPAADILGLEGITDGVSVVGDFMYDIFSMVSTSVEPRRSSAPYALLTLHRAETTDDLQTLKAYIEGAGRSGVNVLFPVHPRTRQALARYAITLPNNIEAVDPLGYADLVAALKGCEFVMTDSGGLQKEAYFAGRRCLTFRSETEWVELVEADANRLCPPEPDLIADHARWALAGGCGQRSIYGDGNAAQKAVQILADWLQAH</sequence>
<accession>A0ABQ1Y108</accession>
<dbReference type="Pfam" id="PF02350">
    <property type="entry name" value="Epimerase_2"/>
    <property type="match status" value="1"/>
</dbReference>
<comment type="caution">
    <text evidence="3">The sequence shown here is derived from an EMBL/GenBank/DDBJ whole genome shotgun (WGS) entry which is preliminary data.</text>
</comment>
<protein>
    <submittedName>
        <fullName evidence="3">UDP-2,3-diacetamido-2,3-dideoxy-D-glucuronate 2-epimerase</fullName>
    </submittedName>
</protein>
<feature type="domain" description="UDP-N-acetylglucosamine 2-epimerase" evidence="2">
    <location>
        <begin position="42"/>
        <end position="359"/>
    </location>
</feature>
<comment type="similarity">
    <text evidence="1">Belongs to the UDP-N-acetylglucosamine 2-epimerase family.</text>
</comment>
<dbReference type="Proteomes" id="UP000648722">
    <property type="component" value="Unassembled WGS sequence"/>
</dbReference>
<evidence type="ECO:0000313" key="3">
    <source>
        <dbReference type="EMBL" id="GGH08764.1"/>
    </source>
</evidence>
<organism evidence="3 4">
    <name type="scientific">Glycocaulis albus</name>
    <dbReference type="NCBI Taxonomy" id="1382801"/>
    <lineage>
        <taxon>Bacteria</taxon>
        <taxon>Pseudomonadati</taxon>
        <taxon>Pseudomonadota</taxon>
        <taxon>Alphaproteobacteria</taxon>
        <taxon>Maricaulales</taxon>
        <taxon>Maricaulaceae</taxon>
        <taxon>Glycocaulis</taxon>
    </lineage>
</organism>
<evidence type="ECO:0000259" key="2">
    <source>
        <dbReference type="Pfam" id="PF02350"/>
    </source>
</evidence>
<proteinExistence type="inferred from homology"/>
<dbReference type="EMBL" id="BMFS01000018">
    <property type="protein sequence ID" value="GGH08764.1"/>
    <property type="molecule type" value="Genomic_DNA"/>
</dbReference>
<dbReference type="PANTHER" id="PTHR43174:SF1">
    <property type="entry name" value="UDP-N-ACETYLGLUCOSAMINE 2-EPIMERASE"/>
    <property type="match status" value="1"/>
</dbReference>
<dbReference type="InterPro" id="IPR003331">
    <property type="entry name" value="UDP_GlcNAc_Epimerase_2_dom"/>
</dbReference>
<dbReference type="Gene3D" id="3.40.50.2000">
    <property type="entry name" value="Glycogen Phosphorylase B"/>
    <property type="match status" value="2"/>
</dbReference>
<dbReference type="PANTHER" id="PTHR43174">
    <property type="entry name" value="UDP-N-ACETYLGLUCOSAMINE 2-EPIMERASE"/>
    <property type="match status" value="1"/>
</dbReference>
<reference evidence="4" key="1">
    <citation type="journal article" date="2019" name="Int. J. Syst. Evol. Microbiol.">
        <title>The Global Catalogue of Microorganisms (GCM) 10K type strain sequencing project: providing services to taxonomists for standard genome sequencing and annotation.</title>
        <authorList>
            <consortium name="The Broad Institute Genomics Platform"/>
            <consortium name="The Broad Institute Genome Sequencing Center for Infectious Disease"/>
            <person name="Wu L."/>
            <person name="Ma J."/>
        </authorList>
    </citation>
    <scope>NUCLEOTIDE SEQUENCE [LARGE SCALE GENOMIC DNA]</scope>
    <source>
        <strain evidence="4">CGMCC 1.12766</strain>
    </source>
</reference>
<evidence type="ECO:0000256" key="1">
    <source>
        <dbReference type="RuleBase" id="RU003513"/>
    </source>
</evidence>
<dbReference type="SUPFAM" id="SSF53756">
    <property type="entry name" value="UDP-Glycosyltransferase/glycogen phosphorylase"/>
    <property type="match status" value="1"/>
</dbReference>
<keyword evidence="4" id="KW-1185">Reference proteome</keyword>
<keyword evidence="1" id="KW-0413">Isomerase</keyword>